<evidence type="ECO:0000259" key="9">
    <source>
        <dbReference type="Pfam" id="PF25198"/>
    </source>
</evidence>
<dbReference type="GO" id="GO:0009847">
    <property type="term" value="P:spore germination"/>
    <property type="evidence" value="ECO:0007669"/>
    <property type="project" value="InterPro"/>
</dbReference>
<keyword evidence="11" id="KW-1185">Reference proteome</keyword>
<comment type="similarity">
    <text evidence="2">Belongs to the GerABKC lipoprotein family.</text>
</comment>
<dbReference type="NCBIfam" id="TIGR02887">
    <property type="entry name" value="spore_ger_x_C"/>
    <property type="match status" value="1"/>
</dbReference>
<evidence type="ECO:0000256" key="4">
    <source>
        <dbReference type="ARBA" id="ARBA00022729"/>
    </source>
</evidence>
<comment type="caution">
    <text evidence="10">The sequence shown here is derived from an EMBL/GenBank/DDBJ whole genome shotgun (WGS) entry which is preliminary data.</text>
</comment>
<sequence>MMRVIAAFIICLLLTGCWDQTQLKKLLFVDVVGLDYAGDSKQIQLNYVISSLREASQGGGKPSGLFVQSIGGTLYDAVNNTNKEMPGVLNTLETRLYLISNRFAKDDPLSYLNSTAQFISNPLYAYLAVYDGDLPKLLAKKKVKNLTVADFLVGILDEEKKRGRIPTNKLLHLILGGTEFLNDFALNRFEPYGEEARLAGTALFSDGKYTGVNLDNEETQLAYLLEGAKGRNQFFFSQAEDKKFSALLLNAKRKFHILSTSESVREIIISLKLDLKLVEDGNGSKNYTKKIMNDLEKTITADLTVKSAKVIATLQKANCDYLQLGHEVAAYHPNLYKAMNWREQYPKLKIKPIVKVRILNTGIVE</sequence>
<keyword evidence="3" id="KW-0309">Germination</keyword>
<dbReference type="RefSeq" id="WP_112882099.1">
    <property type="nucleotide sequence ID" value="NZ_QLUW01000002.1"/>
</dbReference>
<dbReference type="InterPro" id="IPR057336">
    <property type="entry name" value="GerAC_N"/>
</dbReference>
<evidence type="ECO:0000256" key="7">
    <source>
        <dbReference type="ARBA" id="ARBA00023288"/>
    </source>
</evidence>
<dbReference type="PROSITE" id="PS51257">
    <property type="entry name" value="PROKAR_LIPOPROTEIN"/>
    <property type="match status" value="1"/>
</dbReference>
<dbReference type="InterPro" id="IPR046953">
    <property type="entry name" value="Spore_GerAC-like_C"/>
</dbReference>
<dbReference type="OrthoDB" id="2370124at2"/>
<dbReference type="InterPro" id="IPR008844">
    <property type="entry name" value="Spore_GerAC-like"/>
</dbReference>
<dbReference type="EMBL" id="QLUW01000002">
    <property type="protein sequence ID" value="RAP75874.1"/>
    <property type="molecule type" value="Genomic_DNA"/>
</dbReference>
<gene>
    <name evidence="10" type="ORF">DL346_10595</name>
</gene>
<protein>
    <submittedName>
        <fullName evidence="10">Ger(X)C family spore germination protein</fullName>
    </submittedName>
</protein>
<evidence type="ECO:0000256" key="3">
    <source>
        <dbReference type="ARBA" id="ARBA00022544"/>
    </source>
</evidence>
<evidence type="ECO:0000256" key="2">
    <source>
        <dbReference type="ARBA" id="ARBA00007886"/>
    </source>
</evidence>
<dbReference type="GO" id="GO:0016020">
    <property type="term" value="C:membrane"/>
    <property type="evidence" value="ECO:0007669"/>
    <property type="project" value="UniProtKB-SubCell"/>
</dbReference>
<comment type="subcellular location">
    <subcellularLocation>
        <location evidence="1">Membrane</location>
        <topology evidence="1">Lipid-anchor</topology>
    </subcellularLocation>
</comment>
<dbReference type="Gene3D" id="3.30.300.210">
    <property type="entry name" value="Nutrient germinant receptor protein C, domain 3"/>
    <property type="match status" value="1"/>
</dbReference>
<evidence type="ECO:0000313" key="10">
    <source>
        <dbReference type="EMBL" id="RAP75874.1"/>
    </source>
</evidence>
<dbReference type="Pfam" id="PF05504">
    <property type="entry name" value="Spore_GerAC"/>
    <property type="match status" value="1"/>
</dbReference>
<evidence type="ECO:0000256" key="6">
    <source>
        <dbReference type="ARBA" id="ARBA00023139"/>
    </source>
</evidence>
<organism evidence="10 11">
    <name type="scientific">Paenibacillus montanisoli</name>
    <dbReference type="NCBI Taxonomy" id="2081970"/>
    <lineage>
        <taxon>Bacteria</taxon>
        <taxon>Bacillati</taxon>
        <taxon>Bacillota</taxon>
        <taxon>Bacilli</taxon>
        <taxon>Bacillales</taxon>
        <taxon>Paenibacillaceae</taxon>
        <taxon>Paenibacillus</taxon>
    </lineage>
</organism>
<dbReference type="PANTHER" id="PTHR35789:SF1">
    <property type="entry name" value="SPORE GERMINATION PROTEIN B3"/>
    <property type="match status" value="1"/>
</dbReference>
<dbReference type="Proteomes" id="UP000249260">
    <property type="component" value="Unassembled WGS sequence"/>
</dbReference>
<accession>A0A328U711</accession>
<evidence type="ECO:0000313" key="11">
    <source>
        <dbReference type="Proteomes" id="UP000249260"/>
    </source>
</evidence>
<dbReference type="InterPro" id="IPR038501">
    <property type="entry name" value="Spore_GerAC_C_sf"/>
</dbReference>
<feature type="domain" description="Spore germination protein N-terminal" evidence="9">
    <location>
        <begin position="19"/>
        <end position="174"/>
    </location>
</feature>
<proteinExistence type="inferred from homology"/>
<dbReference type="AlphaFoldDB" id="A0A328U711"/>
<evidence type="ECO:0000256" key="1">
    <source>
        <dbReference type="ARBA" id="ARBA00004635"/>
    </source>
</evidence>
<dbReference type="PANTHER" id="PTHR35789">
    <property type="entry name" value="SPORE GERMINATION PROTEIN B3"/>
    <property type="match status" value="1"/>
</dbReference>
<reference evidence="10 11" key="1">
    <citation type="submission" date="2018-06" db="EMBL/GenBank/DDBJ databases">
        <title>Paenibacillus montanisoli sp. nov., isolated from mountain area soil.</title>
        <authorList>
            <person name="Wu M."/>
        </authorList>
    </citation>
    <scope>NUCLEOTIDE SEQUENCE [LARGE SCALE GENOMIC DNA]</scope>
    <source>
        <strain evidence="10 11">RA17</strain>
    </source>
</reference>
<keyword evidence="4" id="KW-0732">Signal</keyword>
<keyword evidence="6" id="KW-0564">Palmitate</keyword>
<evidence type="ECO:0000256" key="5">
    <source>
        <dbReference type="ARBA" id="ARBA00023136"/>
    </source>
</evidence>
<feature type="domain" description="Spore germination GerAC-like C-terminal" evidence="8">
    <location>
        <begin position="200"/>
        <end position="362"/>
    </location>
</feature>
<keyword evidence="7" id="KW-0449">Lipoprotein</keyword>
<name>A0A328U711_9BACL</name>
<keyword evidence="5" id="KW-0472">Membrane</keyword>
<evidence type="ECO:0000259" key="8">
    <source>
        <dbReference type="Pfam" id="PF05504"/>
    </source>
</evidence>
<dbReference type="Pfam" id="PF25198">
    <property type="entry name" value="Spore_GerAC_N"/>
    <property type="match status" value="1"/>
</dbReference>